<evidence type="ECO:0000313" key="2">
    <source>
        <dbReference type="EMBL" id="KAK3046085.1"/>
    </source>
</evidence>
<protein>
    <recommendedName>
        <fullName evidence="1">N-acetyltransferase domain-containing protein</fullName>
    </recommendedName>
</protein>
<dbReference type="Gene3D" id="3.40.630.30">
    <property type="match status" value="1"/>
</dbReference>
<keyword evidence="3" id="KW-1185">Reference proteome</keyword>
<organism evidence="2 3">
    <name type="scientific">Extremus antarcticus</name>
    <dbReference type="NCBI Taxonomy" id="702011"/>
    <lineage>
        <taxon>Eukaryota</taxon>
        <taxon>Fungi</taxon>
        <taxon>Dikarya</taxon>
        <taxon>Ascomycota</taxon>
        <taxon>Pezizomycotina</taxon>
        <taxon>Dothideomycetes</taxon>
        <taxon>Dothideomycetidae</taxon>
        <taxon>Mycosphaerellales</taxon>
        <taxon>Extremaceae</taxon>
        <taxon>Extremus</taxon>
    </lineage>
</organism>
<proteinExistence type="predicted"/>
<dbReference type="Pfam" id="PF00583">
    <property type="entry name" value="Acetyltransf_1"/>
    <property type="match status" value="1"/>
</dbReference>
<dbReference type="Proteomes" id="UP001271007">
    <property type="component" value="Unassembled WGS sequence"/>
</dbReference>
<dbReference type="SUPFAM" id="SSF55729">
    <property type="entry name" value="Acyl-CoA N-acyltransferases (Nat)"/>
    <property type="match status" value="1"/>
</dbReference>
<dbReference type="PANTHER" id="PTHR42791">
    <property type="entry name" value="GNAT FAMILY ACETYLTRANSFERASE"/>
    <property type="match status" value="1"/>
</dbReference>
<dbReference type="PROSITE" id="PS51186">
    <property type="entry name" value="GNAT"/>
    <property type="match status" value="1"/>
</dbReference>
<gene>
    <name evidence="2" type="ORF">LTR09_012400</name>
</gene>
<reference evidence="2" key="1">
    <citation type="submission" date="2023-04" db="EMBL/GenBank/DDBJ databases">
        <title>Black Yeasts Isolated from many extreme environments.</title>
        <authorList>
            <person name="Coleine C."/>
            <person name="Stajich J.E."/>
            <person name="Selbmann L."/>
        </authorList>
    </citation>
    <scope>NUCLEOTIDE SEQUENCE</scope>
    <source>
        <strain evidence="2">CCFEE 5312</strain>
    </source>
</reference>
<sequence length="219" mass="25160">MGLDVEPADESDMDRLIEIQFSAFEGDPYHEALYPGDHFSPALRRSARVRYIQEWREDVSVRWMKCTDRQTGTICGFAKWNLYETDRPEEEWKKRPLVDWCSGRNAEVAENFLYANAAMREKTWGGRPYSLLNILCVHRDFQRRGAGTLLVQWGLVHSERVGLPAYLEASPAGFPLYLKLGFHQIDVCVIKAGDWDGDFDRHLIAMLKNPHDASSPAVK</sequence>
<dbReference type="InterPro" id="IPR000182">
    <property type="entry name" value="GNAT_dom"/>
</dbReference>
<dbReference type="EMBL" id="JAWDJX010000116">
    <property type="protein sequence ID" value="KAK3046085.1"/>
    <property type="molecule type" value="Genomic_DNA"/>
</dbReference>
<feature type="domain" description="N-acetyltransferase" evidence="1">
    <location>
        <begin position="3"/>
        <end position="210"/>
    </location>
</feature>
<dbReference type="InterPro" id="IPR016181">
    <property type="entry name" value="Acyl_CoA_acyltransferase"/>
</dbReference>
<dbReference type="InterPro" id="IPR052523">
    <property type="entry name" value="Trichothecene_AcTrans"/>
</dbReference>
<accession>A0AAJ0D5A5</accession>
<evidence type="ECO:0000259" key="1">
    <source>
        <dbReference type="PROSITE" id="PS51186"/>
    </source>
</evidence>
<name>A0AAJ0D5A5_9PEZI</name>
<evidence type="ECO:0000313" key="3">
    <source>
        <dbReference type="Proteomes" id="UP001271007"/>
    </source>
</evidence>
<dbReference type="PANTHER" id="PTHR42791:SF17">
    <property type="entry name" value="ACETYLTRANSFERASE, GNAT FAMILY FAMILY (AFU_ORTHOLOGUE AFUA_8G05690)"/>
    <property type="match status" value="1"/>
</dbReference>
<dbReference type="AlphaFoldDB" id="A0AAJ0D5A5"/>
<comment type="caution">
    <text evidence="2">The sequence shown here is derived from an EMBL/GenBank/DDBJ whole genome shotgun (WGS) entry which is preliminary data.</text>
</comment>
<dbReference type="GO" id="GO:0016747">
    <property type="term" value="F:acyltransferase activity, transferring groups other than amino-acyl groups"/>
    <property type="evidence" value="ECO:0007669"/>
    <property type="project" value="InterPro"/>
</dbReference>